<keyword evidence="3" id="KW-1185">Reference proteome</keyword>
<evidence type="ECO:0000313" key="3">
    <source>
        <dbReference type="Proteomes" id="UP000183567"/>
    </source>
</evidence>
<name>A0A1J8QKA7_9AGAM</name>
<proteinExistence type="predicted"/>
<reference evidence="2 3" key="1">
    <citation type="submission" date="2016-03" db="EMBL/GenBank/DDBJ databases">
        <title>Comparative genomics of the ectomycorrhizal sister species Rhizopogon vinicolor and Rhizopogon vesiculosus (Basidiomycota: Boletales) reveals a divergence of the mating type B locus.</title>
        <authorList>
            <person name="Mujic A.B."/>
            <person name="Kuo A."/>
            <person name="Tritt A."/>
            <person name="Lipzen A."/>
            <person name="Chen C."/>
            <person name="Johnson J."/>
            <person name="Sharma A."/>
            <person name="Barry K."/>
            <person name="Grigoriev I.V."/>
            <person name="Spatafora J.W."/>
        </authorList>
    </citation>
    <scope>NUCLEOTIDE SEQUENCE [LARGE SCALE GENOMIC DNA]</scope>
    <source>
        <strain evidence="2 3">AM-OR11-056</strain>
    </source>
</reference>
<sequence length="95" mass="10439">MSAQTGLSMHDAPSIESDTSIAYSELSDGTETQPIRDNTDPAYFLERDASYTSSVDDLIEEFDPDLSTQSTSSVEQPPIPTAASSFQRLDRCRPF</sequence>
<dbReference type="AlphaFoldDB" id="A0A1J8QKA7"/>
<evidence type="ECO:0000256" key="1">
    <source>
        <dbReference type="SAM" id="MobiDB-lite"/>
    </source>
</evidence>
<comment type="caution">
    <text evidence="2">The sequence shown here is derived from an EMBL/GenBank/DDBJ whole genome shotgun (WGS) entry which is preliminary data.</text>
</comment>
<organism evidence="2 3">
    <name type="scientific">Rhizopogon vesiculosus</name>
    <dbReference type="NCBI Taxonomy" id="180088"/>
    <lineage>
        <taxon>Eukaryota</taxon>
        <taxon>Fungi</taxon>
        <taxon>Dikarya</taxon>
        <taxon>Basidiomycota</taxon>
        <taxon>Agaricomycotina</taxon>
        <taxon>Agaricomycetes</taxon>
        <taxon>Agaricomycetidae</taxon>
        <taxon>Boletales</taxon>
        <taxon>Suillineae</taxon>
        <taxon>Rhizopogonaceae</taxon>
        <taxon>Rhizopogon</taxon>
    </lineage>
</organism>
<feature type="compositionally biased region" description="Polar residues" evidence="1">
    <location>
        <begin position="16"/>
        <end position="36"/>
    </location>
</feature>
<dbReference type="OrthoDB" id="2596754at2759"/>
<feature type="region of interest" description="Disordered" evidence="1">
    <location>
        <begin position="1"/>
        <end position="38"/>
    </location>
</feature>
<accession>A0A1J8QKA7</accession>
<feature type="region of interest" description="Disordered" evidence="1">
    <location>
        <begin position="63"/>
        <end position="95"/>
    </location>
</feature>
<gene>
    <name evidence="2" type="ORF">AZE42_08282</name>
</gene>
<evidence type="ECO:0000313" key="2">
    <source>
        <dbReference type="EMBL" id="OJA09858.1"/>
    </source>
</evidence>
<dbReference type="Proteomes" id="UP000183567">
    <property type="component" value="Unassembled WGS sequence"/>
</dbReference>
<feature type="compositionally biased region" description="Polar residues" evidence="1">
    <location>
        <begin position="66"/>
        <end position="75"/>
    </location>
</feature>
<protein>
    <submittedName>
        <fullName evidence="2">Uncharacterized protein</fullName>
    </submittedName>
</protein>
<dbReference type="EMBL" id="LVVM01005747">
    <property type="protein sequence ID" value="OJA09858.1"/>
    <property type="molecule type" value="Genomic_DNA"/>
</dbReference>